<evidence type="ECO:0000256" key="1">
    <source>
        <dbReference type="SAM" id="MobiDB-lite"/>
    </source>
</evidence>
<accession>A0AAE1HJ70</accession>
<reference evidence="2" key="1">
    <citation type="submission" date="2021-07" db="EMBL/GenBank/DDBJ databases">
        <authorList>
            <person name="Catto M.A."/>
            <person name="Jacobson A."/>
            <person name="Kennedy G."/>
            <person name="Labadie P."/>
            <person name="Hunt B.G."/>
            <person name="Srinivasan R."/>
        </authorList>
    </citation>
    <scope>NUCLEOTIDE SEQUENCE</scope>
    <source>
        <strain evidence="2">PL_HMW_Pooled</strain>
        <tissue evidence="2">Head</tissue>
    </source>
</reference>
<evidence type="ECO:0000313" key="3">
    <source>
        <dbReference type="Proteomes" id="UP001219518"/>
    </source>
</evidence>
<keyword evidence="2" id="KW-0548">Nucleotidyltransferase</keyword>
<keyword evidence="3" id="KW-1185">Reference proteome</keyword>
<proteinExistence type="predicted"/>
<feature type="region of interest" description="Disordered" evidence="1">
    <location>
        <begin position="1"/>
        <end position="41"/>
    </location>
</feature>
<gene>
    <name evidence="2" type="ORF">KUF71_010742</name>
</gene>
<organism evidence="2 3">
    <name type="scientific">Frankliniella fusca</name>
    <dbReference type="NCBI Taxonomy" id="407009"/>
    <lineage>
        <taxon>Eukaryota</taxon>
        <taxon>Metazoa</taxon>
        <taxon>Ecdysozoa</taxon>
        <taxon>Arthropoda</taxon>
        <taxon>Hexapoda</taxon>
        <taxon>Insecta</taxon>
        <taxon>Pterygota</taxon>
        <taxon>Neoptera</taxon>
        <taxon>Paraneoptera</taxon>
        <taxon>Thysanoptera</taxon>
        <taxon>Terebrantia</taxon>
        <taxon>Thripoidea</taxon>
        <taxon>Thripidae</taxon>
        <taxon>Frankliniella</taxon>
    </lineage>
</organism>
<feature type="compositionally biased region" description="Polar residues" evidence="1">
    <location>
        <begin position="11"/>
        <end position="33"/>
    </location>
</feature>
<dbReference type="EMBL" id="JAHWGI010001040">
    <property type="protein sequence ID" value="KAK3921570.1"/>
    <property type="molecule type" value="Genomic_DNA"/>
</dbReference>
<comment type="caution">
    <text evidence="2">The sequence shown here is derived from an EMBL/GenBank/DDBJ whole genome shotgun (WGS) entry which is preliminary data.</text>
</comment>
<reference evidence="2" key="2">
    <citation type="journal article" date="2023" name="BMC Genomics">
        <title>Pest status, molecular evolution, and epigenetic factors derived from the genome assembly of Frankliniella fusca, a thysanopteran phytovirus vector.</title>
        <authorList>
            <person name="Catto M.A."/>
            <person name="Labadie P.E."/>
            <person name="Jacobson A.L."/>
            <person name="Kennedy G.G."/>
            <person name="Srinivasan R."/>
            <person name="Hunt B.G."/>
        </authorList>
    </citation>
    <scope>NUCLEOTIDE SEQUENCE</scope>
    <source>
        <strain evidence="2">PL_HMW_Pooled</strain>
    </source>
</reference>
<evidence type="ECO:0000313" key="2">
    <source>
        <dbReference type="EMBL" id="KAK3921570.1"/>
    </source>
</evidence>
<name>A0AAE1HJ70_9NEOP</name>
<dbReference type="PANTHER" id="PTHR47018:SF4">
    <property type="match status" value="1"/>
</dbReference>
<protein>
    <submittedName>
        <fullName evidence="2">Adenylyltransferase and sulfurtransferase MOCS3</fullName>
    </submittedName>
</protein>
<dbReference type="AlphaFoldDB" id="A0AAE1HJ70"/>
<dbReference type="PANTHER" id="PTHR47018">
    <property type="entry name" value="CXC DOMAIN-CONTAINING PROTEIN-RELATED"/>
    <property type="match status" value="1"/>
</dbReference>
<sequence>MDQLKQDAESAVQQPSSSNCADGTVPRPTTRSLTRPVGMKDEKCSCTGPASWKHALVHVQTEEFSAKVHSYATALCDSRIIGILQTSGDLIALEAKCHKRCYTSLCNRFRALNSIEGSDEDRLCERIAFADLVIYLESKLTSNSEYVFDMSKILRMHQARLAELKKKSEDEIVLEHSTRLREKLLEHFPELIAEKWDEDAVAFHRFAMSLRKSISTSKLTFDGKFDRNCEDSSIPGPLLAAMATIIYGSSAYTACNATKPLLTICQSIIFNYQQNIPKGNIVRHKHDMEPPLPLYLGPVCFGRSRDKSWIDEMHRRGLSVSSNRISEVSSQLCRLVVERAKEESVVCPSNLRKGLFTVTALDNIDVKSSSNLSASEFHGTGISVFQRLQIGNEGHIRKFKINYNDVYRKNYRGVPELPDSYTDPEECVLPNEKPLPPLGTYSPLSSLDLMSPAMGKGKVVA</sequence>
<dbReference type="Proteomes" id="UP001219518">
    <property type="component" value="Unassembled WGS sequence"/>
</dbReference>
<keyword evidence="2" id="KW-0808">Transferase</keyword>
<dbReference type="GO" id="GO:0016779">
    <property type="term" value="F:nucleotidyltransferase activity"/>
    <property type="evidence" value="ECO:0007669"/>
    <property type="project" value="UniProtKB-KW"/>
</dbReference>